<reference evidence="1" key="1">
    <citation type="submission" date="2022-07" db="EMBL/GenBank/DDBJ databases">
        <title>Genome Sequence of Physisporinus lineatus.</title>
        <authorList>
            <person name="Buettner E."/>
        </authorList>
    </citation>
    <scope>NUCLEOTIDE SEQUENCE</scope>
    <source>
        <strain evidence="1">VT162</strain>
    </source>
</reference>
<dbReference type="SUPFAM" id="SSF48208">
    <property type="entry name" value="Six-hairpin glycosidases"/>
    <property type="match status" value="1"/>
</dbReference>
<dbReference type="EMBL" id="JANAWD010000666">
    <property type="protein sequence ID" value="KAJ3476799.1"/>
    <property type="molecule type" value="Genomic_DNA"/>
</dbReference>
<comment type="caution">
    <text evidence="1">The sequence shown here is derived from an EMBL/GenBank/DDBJ whole genome shotgun (WGS) entry which is preliminary data.</text>
</comment>
<dbReference type="Proteomes" id="UP001212997">
    <property type="component" value="Unassembled WGS sequence"/>
</dbReference>
<dbReference type="Gene3D" id="1.50.10.20">
    <property type="match status" value="1"/>
</dbReference>
<dbReference type="AlphaFoldDB" id="A0AAD5USQ4"/>
<dbReference type="GO" id="GO:0005975">
    <property type="term" value="P:carbohydrate metabolic process"/>
    <property type="evidence" value="ECO:0007669"/>
    <property type="project" value="InterPro"/>
</dbReference>
<proteinExistence type="predicted"/>
<keyword evidence="2" id="KW-1185">Reference proteome</keyword>
<sequence length="221" mass="24552">MTFISKLRSKGMITEFVNMFVFDSCNLQNVNSDVLMWSLAAMRAYQAYNDQSLFDLAVAGWDTANAYFITPNNAETGTHPTRNVTFTGACQGASTAGGVFVNANNTRDAPTNTLVNGPTVCTFLALSARLLERTGDPRYRTAVELSAQFIKSHLYNGVLILDTITLSDCNLKNTNQVFTYNTGYFLEGLSIYVNVTGNDSWSAFLYQHKIYRMGTFKRSDL</sequence>
<evidence type="ECO:0000313" key="2">
    <source>
        <dbReference type="Proteomes" id="UP001212997"/>
    </source>
</evidence>
<organism evidence="1 2">
    <name type="scientific">Meripilus lineatus</name>
    <dbReference type="NCBI Taxonomy" id="2056292"/>
    <lineage>
        <taxon>Eukaryota</taxon>
        <taxon>Fungi</taxon>
        <taxon>Dikarya</taxon>
        <taxon>Basidiomycota</taxon>
        <taxon>Agaricomycotina</taxon>
        <taxon>Agaricomycetes</taxon>
        <taxon>Polyporales</taxon>
        <taxon>Meripilaceae</taxon>
        <taxon>Meripilus</taxon>
    </lineage>
</organism>
<accession>A0AAD5USQ4</accession>
<dbReference type="InterPro" id="IPR008928">
    <property type="entry name" value="6-hairpin_glycosidase_sf"/>
</dbReference>
<gene>
    <name evidence="1" type="ORF">NLI96_g10909</name>
</gene>
<protein>
    <submittedName>
        <fullName evidence="1">Uncharacterized protein</fullName>
    </submittedName>
</protein>
<evidence type="ECO:0000313" key="1">
    <source>
        <dbReference type="EMBL" id="KAJ3476799.1"/>
    </source>
</evidence>
<name>A0AAD5USQ4_9APHY</name>
<dbReference type="InterPro" id="IPR005198">
    <property type="entry name" value="Glyco_hydro_76"/>
</dbReference>
<dbReference type="Pfam" id="PF03663">
    <property type="entry name" value="Glyco_hydro_76"/>
    <property type="match status" value="1"/>
</dbReference>